<sequence length="753" mass="86753">MSARRTIICLLRNDLRLHDNEVFHWAQRNAELIVPLYCFDPRHYLGTTCYNFPRTGPFRLSFLLDSVKDLRATLQRNGSNLVVRRGKPEEVVGDLIKQLGSVSAVAFHKEVTQDDLDVEKGVEDVCSQLKVNVQTFWGSTLYHIEDLPFNHISRLPDVYTQFRKAVETQGRVRPVLPTPDVLKPLPTGLEEGPIPTHEDLEQMEMMADPRSAFPCSGGESQALARLQHYFWDTDAVASYKETRNSLIGVNYSTKFAPWLSMGCISPRYIYEQIKKYESERTANQSTYWVIFELLWRDYFRFVAVKYGNRIFALEGLQDKSVPWKTDMQLFNAWKEGRTGVPFVDANMRELAQTGFMSNRGRQNVASFLTKDLGLDWRMGAEWFQYLLVDHDVCSNYGNWLYSAGIGNDPRENRKFNMIKQGLDYDNNGDYVRQWVPELQGIKGGDVHTPWTLSSGALAHAKVSLGETYPSPIVMAPEWSRYVKKKPSGAGPTSRGRKGPSHTPRQHKDRGIDFYFSRSKDFYIEIKNYEKRDAPFEKILDDWESQCPDATVGKLLSMLEEAGRHDVVTDHIDLIEEDVRKYLEKMKEPVQVPDIDSWTPEKNGITIKDDPSGNVPETFDAFICYCQSDIEFVHEMIRQLEQTDHRLKLCVFDRDVLPGTCVWTITSELIEKRCKRMVVVISDDYLESEACDFQTKFALSLSPGAQKKRLIPVIYKTMKKPFPSILRFLTVCDYTRPCTQSWFWVRLAKALSLP</sequence>
<dbReference type="InterPro" id="IPR002081">
    <property type="entry name" value="Cryptochrome/DNA_photolyase_1"/>
</dbReference>
<feature type="binding site" evidence="5">
    <location>
        <begin position="389"/>
        <end position="391"/>
    </location>
    <ligand>
        <name>FAD</name>
        <dbReference type="ChEBI" id="CHEBI:57692"/>
    </ligand>
</feature>
<name>A0A8T2P2X3_9TELE</name>
<dbReference type="SUPFAM" id="SSF52425">
    <property type="entry name" value="Cryptochrome/photolyase, N-terminal domain"/>
    <property type="match status" value="1"/>
</dbReference>
<dbReference type="AlphaFoldDB" id="A0A8T2P2X3"/>
<dbReference type="GO" id="GO:0003684">
    <property type="term" value="F:damaged DNA binding"/>
    <property type="evidence" value="ECO:0007669"/>
    <property type="project" value="TreeGrafter"/>
</dbReference>
<dbReference type="FunFam" id="3.40.50.10140:FF:000005">
    <property type="entry name" value="Myeloid differentiation primary response protein MyD88"/>
    <property type="match status" value="1"/>
</dbReference>
<dbReference type="SUPFAM" id="SSF47986">
    <property type="entry name" value="DEATH domain"/>
    <property type="match status" value="1"/>
</dbReference>
<dbReference type="SUPFAM" id="SSF48173">
    <property type="entry name" value="Cryptochrome/photolyase FAD-binding domain"/>
    <property type="match status" value="1"/>
</dbReference>
<feature type="site" description="Electron transfer via tryptophanyl radical" evidence="6">
    <location>
        <position position="376"/>
    </location>
</feature>
<keyword evidence="12" id="KW-1185">Reference proteome</keyword>
<keyword evidence="2 5" id="KW-0285">Flavoprotein</keyword>
<evidence type="ECO:0000256" key="8">
    <source>
        <dbReference type="SAM" id="MobiDB-lite"/>
    </source>
</evidence>
<dbReference type="InterPro" id="IPR000157">
    <property type="entry name" value="TIR_dom"/>
</dbReference>
<keyword evidence="4 7" id="KW-0157">Chromophore</keyword>
<dbReference type="InterPro" id="IPR005101">
    <property type="entry name" value="Cryptochr/Photolyase_FAD-bd"/>
</dbReference>
<dbReference type="InterPro" id="IPR006050">
    <property type="entry name" value="DNA_photolyase_N"/>
</dbReference>
<dbReference type="OrthoDB" id="435881at2759"/>
<evidence type="ECO:0000259" key="9">
    <source>
        <dbReference type="PROSITE" id="PS50104"/>
    </source>
</evidence>
<feature type="binding site" evidence="5">
    <location>
        <begin position="292"/>
        <end position="299"/>
    </location>
    <ligand>
        <name>FAD</name>
        <dbReference type="ChEBI" id="CHEBI:57692"/>
    </ligand>
</feature>
<dbReference type="Gene3D" id="1.10.579.10">
    <property type="entry name" value="DNA Cyclobutane Dipyrimidine Photolyase, subunit A, domain 3"/>
    <property type="match status" value="1"/>
</dbReference>
<dbReference type="PROSITE" id="PS50104">
    <property type="entry name" value="TIR"/>
    <property type="match status" value="1"/>
</dbReference>
<dbReference type="Proteomes" id="UP000824540">
    <property type="component" value="Unassembled WGS sequence"/>
</dbReference>
<dbReference type="Pfam" id="PF13676">
    <property type="entry name" value="TIR_2"/>
    <property type="match status" value="1"/>
</dbReference>
<feature type="region of interest" description="Disordered" evidence="8">
    <location>
        <begin position="483"/>
        <end position="509"/>
    </location>
</feature>
<dbReference type="PRINTS" id="PR00147">
    <property type="entry name" value="DNAPHOTLYASE"/>
</dbReference>
<keyword evidence="3 5" id="KW-0274">FAD</keyword>
<evidence type="ECO:0000256" key="7">
    <source>
        <dbReference type="RuleBase" id="RU367151"/>
    </source>
</evidence>
<dbReference type="PANTHER" id="PTHR11455">
    <property type="entry name" value="CRYPTOCHROME"/>
    <property type="match status" value="1"/>
</dbReference>
<dbReference type="PANTHER" id="PTHR11455:SF22">
    <property type="entry name" value="CRYPTOCHROME DASH"/>
    <property type="match status" value="1"/>
</dbReference>
<dbReference type="GO" id="GO:0000719">
    <property type="term" value="P:photoreactive repair"/>
    <property type="evidence" value="ECO:0007669"/>
    <property type="project" value="TreeGrafter"/>
</dbReference>
<evidence type="ECO:0000256" key="3">
    <source>
        <dbReference type="ARBA" id="ARBA00022827"/>
    </source>
</evidence>
<feature type="compositionally biased region" description="Basic residues" evidence="8">
    <location>
        <begin position="494"/>
        <end position="507"/>
    </location>
</feature>
<dbReference type="InterPro" id="IPR036155">
    <property type="entry name" value="Crypto/Photolyase_N_sf"/>
</dbReference>
<dbReference type="InterPro" id="IPR011029">
    <property type="entry name" value="DEATH-like_dom_sf"/>
</dbReference>
<dbReference type="Pfam" id="PF03441">
    <property type="entry name" value="FAD_binding_7"/>
    <property type="match status" value="1"/>
</dbReference>
<dbReference type="SMART" id="SM00255">
    <property type="entry name" value="TIR"/>
    <property type="match status" value="1"/>
</dbReference>
<feature type="binding site" evidence="5">
    <location>
        <position position="239"/>
    </location>
    <ligand>
        <name>FAD</name>
        <dbReference type="ChEBI" id="CHEBI:57692"/>
    </ligand>
</feature>
<feature type="domain" description="TIR" evidence="9">
    <location>
        <begin position="616"/>
        <end position="750"/>
    </location>
</feature>
<dbReference type="InterPro" id="IPR035897">
    <property type="entry name" value="Toll_tir_struct_dom_sf"/>
</dbReference>
<gene>
    <name evidence="11" type="ORF">JZ751_003788</name>
</gene>
<feature type="site" description="Electron transfer via tryptophanyl radical" evidence="6">
    <location>
        <position position="399"/>
    </location>
</feature>
<dbReference type="InterPro" id="IPR014133">
    <property type="entry name" value="Cry_DASH"/>
</dbReference>
<dbReference type="Gene3D" id="1.10.533.10">
    <property type="entry name" value="Death Domain, Fas"/>
    <property type="match status" value="1"/>
</dbReference>
<dbReference type="InterPro" id="IPR036134">
    <property type="entry name" value="Crypto/Photolyase_FAD-like_sf"/>
</dbReference>
<proteinExistence type="inferred from homology"/>
<dbReference type="GO" id="GO:0003904">
    <property type="term" value="F:deoxyribodipyrimidine photo-lyase activity"/>
    <property type="evidence" value="ECO:0007669"/>
    <property type="project" value="TreeGrafter"/>
</dbReference>
<dbReference type="NCBIfam" id="TIGR02765">
    <property type="entry name" value="crypto_DASH"/>
    <property type="match status" value="1"/>
</dbReference>
<dbReference type="EMBL" id="JAFBMS010000012">
    <property type="protein sequence ID" value="KAG9347773.1"/>
    <property type="molecule type" value="Genomic_DNA"/>
</dbReference>
<comment type="cofactor">
    <cofactor evidence="5 7">
        <name>FAD</name>
        <dbReference type="ChEBI" id="CHEBI:57692"/>
    </cofactor>
    <text evidence="5 7">Binds 1 FAD per subunit.</text>
</comment>
<dbReference type="SUPFAM" id="SSF52200">
    <property type="entry name" value="Toll/Interleukin receptor TIR domain"/>
    <property type="match status" value="1"/>
</dbReference>
<feature type="domain" description="Photolyase/cryptochrome alpha/beta" evidence="10">
    <location>
        <begin position="5"/>
        <end position="141"/>
    </location>
</feature>
<evidence type="ECO:0000256" key="6">
    <source>
        <dbReference type="PIRSR" id="PIRSR602081-2"/>
    </source>
</evidence>
<reference evidence="11" key="1">
    <citation type="thesis" date="2021" institute="BYU ScholarsArchive" country="Provo, UT, USA">
        <title>Applications of and Algorithms for Genome Assembly and Genomic Analyses with an Emphasis on Marine Teleosts.</title>
        <authorList>
            <person name="Pickett B.D."/>
        </authorList>
    </citation>
    <scope>NUCLEOTIDE SEQUENCE</scope>
    <source>
        <strain evidence="11">HI-2016</strain>
    </source>
</reference>
<dbReference type="Pfam" id="PF00531">
    <property type="entry name" value="Death"/>
    <property type="match status" value="1"/>
</dbReference>
<feature type="site" description="Electron transfer via tryptophanyl radical" evidence="6">
    <location>
        <position position="323"/>
    </location>
</feature>
<evidence type="ECO:0000256" key="1">
    <source>
        <dbReference type="ARBA" id="ARBA00005862"/>
    </source>
</evidence>
<dbReference type="GO" id="GO:0071949">
    <property type="term" value="F:FAD binding"/>
    <property type="evidence" value="ECO:0007669"/>
    <property type="project" value="TreeGrafter"/>
</dbReference>
<dbReference type="Gene3D" id="3.40.50.10140">
    <property type="entry name" value="Toll/interleukin-1 receptor homology (TIR) domain"/>
    <property type="match status" value="1"/>
</dbReference>
<evidence type="ECO:0000313" key="11">
    <source>
        <dbReference type="EMBL" id="KAG9347773.1"/>
    </source>
</evidence>
<evidence type="ECO:0000256" key="2">
    <source>
        <dbReference type="ARBA" id="ARBA00022630"/>
    </source>
</evidence>
<dbReference type="Gene3D" id="3.40.50.620">
    <property type="entry name" value="HUPs"/>
    <property type="match status" value="1"/>
</dbReference>
<comment type="similarity">
    <text evidence="1 7">Belongs to the DNA photolyase class-1 family.</text>
</comment>
<protein>
    <recommendedName>
        <fullName evidence="7">Cryptochrome DASH</fullName>
    </recommendedName>
</protein>
<dbReference type="InterPro" id="IPR000488">
    <property type="entry name" value="Death_dom"/>
</dbReference>
<evidence type="ECO:0000313" key="12">
    <source>
        <dbReference type="Proteomes" id="UP000824540"/>
    </source>
</evidence>
<dbReference type="InterPro" id="IPR014729">
    <property type="entry name" value="Rossmann-like_a/b/a_fold"/>
</dbReference>
<evidence type="ECO:0000256" key="5">
    <source>
        <dbReference type="PIRSR" id="PIRSR602081-1"/>
    </source>
</evidence>
<organism evidence="11 12">
    <name type="scientific">Albula glossodonta</name>
    <name type="common">roundjaw bonefish</name>
    <dbReference type="NCBI Taxonomy" id="121402"/>
    <lineage>
        <taxon>Eukaryota</taxon>
        <taxon>Metazoa</taxon>
        <taxon>Chordata</taxon>
        <taxon>Craniata</taxon>
        <taxon>Vertebrata</taxon>
        <taxon>Euteleostomi</taxon>
        <taxon>Actinopterygii</taxon>
        <taxon>Neopterygii</taxon>
        <taxon>Teleostei</taxon>
        <taxon>Albuliformes</taxon>
        <taxon>Albulidae</taxon>
        <taxon>Albula</taxon>
    </lineage>
</organism>
<comment type="cofactor">
    <cofactor evidence="7">
        <name>(6R)-5,10-methylene-5,6,7,8-tetrahydrofolate</name>
        <dbReference type="ChEBI" id="CHEBI:15636"/>
    </cofactor>
    <text evidence="7">Binds 1 5,10-methenyltetrahydrofolate (MTHF) per subunit.</text>
</comment>
<dbReference type="GO" id="GO:0007165">
    <property type="term" value="P:signal transduction"/>
    <property type="evidence" value="ECO:0007669"/>
    <property type="project" value="InterPro"/>
</dbReference>
<dbReference type="Pfam" id="PF00875">
    <property type="entry name" value="DNA_photolyase"/>
    <property type="match status" value="1"/>
</dbReference>
<evidence type="ECO:0000256" key="4">
    <source>
        <dbReference type="ARBA" id="ARBA00022991"/>
    </source>
</evidence>
<accession>A0A8T2P2X3</accession>
<evidence type="ECO:0000259" key="10">
    <source>
        <dbReference type="PROSITE" id="PS51645"/>
    </source>
</evidence>
<comment type="function">
    <text evidence="7">May have a photoreceptor function.</text>
</comment>
<dbReference type="PROSITE" id="PS51645">
    <property type="entry name" value="PHR_CRY_ALPHA_BETA"/>
    <property type="match status" value="1"/>
</dbReference>
<dbReference type="Gene3D" id="1.25.40.80">
    <property type="match status" value="1"/>
</dbReference>
<comment type="caution">
    <text evidence="11">The sequence shown here is derived from an EMBL/GenBank/DDBJ whole genome shotgun (WGS) entry which is preliminary data.</text>
</comment>